<dbReference type="InterPro" id="IPR027417">
    <property type="entry name" value="P-loop_NTPase"/>
</dbReference>
<dbReference type="Proteomes" id="UP000001600">
    <property type="component" value="Chromosome 1"/>
</dbReference>
<dbReference type="SUPFAM" id="SSF52540">
    <property type="entry name" value="P-loop containing nucleoside triphosphate hydrolases"/>
    <property type="match status" value="1"/>
</dbReference>
<dbReference type="PANTHER" id="PTHR37816:SF3">
    <property type="entry name" value="MODULATES DNA TOPOLOGY"/>
    <property type="match status" value="1"/>
</dbReference>
<dbReference type="Gene3D" id="3.40.50.300">
    <property type="entry name" value="P-loop containing nucleotide triphosphate hydrolases"/>
    <property type="match status" value="1"/>
</dbReference>
<evidence type="ECO:0000313" key="2">
    <source>
        <dbReference type="Proteomes" id="UP000001600"/>
    </source>
</evidence>
<protein>
    <submittedName>
        <fullName evidence="1">DNA topology modulation kinase FlaR-like protein</fullName>
    </submittedName>
</protein>
<organism evidence="1 2">
    <name type="scientific">Rhizobium rhizogenes (strain K84 / ATCC BAA-868)</name>
    <name type="common">Agrobacterium radiobacter</name>
    <dbReference type="NCBI Taxonomy" id="311403"/>
    <lineage>
        <taxon>Bacteria</taxon>
        <taxon>Pseudomonadati</taxon>
        <taxon>Pseudomonadota</taxon>
        <taxon>Alphaproteobacteria</taxon>
        <taxon>Hyphomicrobiales</taxon>
        <taxon>Rhizobiaceae</taxon>
        <taxon>Rhizobium/Agrobacterium group</taxon>
        <taxon>Rhizobium</taxon>
    </lineage>
</organism>
<name>B9JEZ7_RHIR8</name>
<dbReference type="STRING" id="311403.Arad_2256"/>
<dbReference type="HOGENOM" id="CLU_092618_0_0_5"/>
<evidence type="ECO:0000313" key="1">
    <source>
        <dbReference type="EMBL" id="ACM26488.1"/>
    </source>
</evidence>
<dbReference type="GO" id="GO:0016301">
    <property type="term" value="F:kinase activity"/>
    <property type="evidence" value="ECO:0007669"/>
    <property type="project" value="UniProtKB-KW"/>
</dbReference>
<proteinExistence type="predicted"/>
<keyword evidence="1" id="KW-0418">Kinase</keyword>
<dbReference type="EMBL" id="CP000628">
    <property type="protein sequence ID" value="ACM26488.1"/>
    <property type="molecule type" value="Genomic_DNA"/>
</dbReference>
<reference evidence="1 2" key="1">
    <citation type="journal article" date="2009" name="J. Bacteriol.">
        <title>Genome sequences of three Agrobacterium biovars help elucidate the evolution of multichromosome genomes in bacteria.</title>
        <authorList>
            <person name="Slater S.C."/>
            <person name="Goldman B.S."/>
            <person name="Goodner B."/>
            <person name="Setubal J.C."/>
            <person name="Farrand S.K."/>
            <person name="Nester E.W."/>
            <person name="Burr T.J."/>
            <person name="Banta L."/>
            <person name="Dickerman A.W."/>
            <person name="Paulsen I."/>
            <person name="Otten L."/>
            <person name="Suen G."/>
            <person name="Welch R."/>
            <person name="Almeida N.F."/>
            <person name="Arnold F."/>
            <person name="Burton O.T."/>
            <person name="Du Z."/>
            <person name="Ewing A."/>
            <person name="Godsy E."/>
            <person name="Heisel S."/>
            <person name="Houmiel K.L."/>
            <person name="Jhaveri J."/>
            <person name="Lu J."/>
            <person name="Miller N.M."/>
            <person name="Norton S."/>
            <person name="Chen Q."/>
            <person name="Phoolcharoen W."/>
            <person name="Ohlin V."/>
            <person name="Ondrusek D."/>
            <person name="Pride N."/>
            <person name="Stricklin S.L."/>
            <person name="Sun J."/>
            <person name="Wheeler C."/>
            <person name="Wilson L."/>
            <person name="Zhu H."/>
            <person name="Wood D.W."/>
        </authorList>
    </citation>
    <scope>NUCLEOTIDE SEQUENCE [LARGE SCALE GENOMIC DNA]</scope>
    <source>
        <strain evidence="2">K84 / ATCC BAA-868</strain>
    </source>
</reference>
<dbReference type="InterPro" id="IPR052922">
    <property type="entry name" value="Cytidylate_Kinase-2"/>
</dbReference>
<accession>B9JEZ7</accession>
<dbReference type="KEGG" id="ara:Arad_2256"/>
<sequence>MWSWTVEQIVAPQAPPYVVDIETAASILKSAKRVLVIGCSGGGKSTLSQKIGKRFGLSYVSIDRDVLWLPGWKQRDKMEQRKIIAEKILGARWIMDGTNPSTFDIRLPRTDIVIWVRMPRLLCIWGALSRWLKWVGRTRPEMAPGCPEKVDWEFLQFIWTFEEKFTPRVLAGLAEHGPDVPILQLTSRRQMRALLDLLD</sequence>
<dbReference type="eggNOG" id="COG0563">
    <property type="taxonomic scope" value="Bacteria"/>
</dbReference>
<gene>
    <name evidence="1" type="ordered locus">Arad_2256</name>
</gene>
<dbReference type="AlphaFoldDB" id="B9JEZ7"/>
<dbReference type="PANTHER" id="PTHR37816">
    <property type="entry name" value="YALI0E33011P"/>
    <property type="match status" value="1"/>
</dbReference>
<keyword evidence="1" id="KW-0808">Transferase</keyword>